<organism evidence="2 3">
    <name type="scientific">Devosia albogilva</name>
    <dbReference type="NCBI Taxonomy" id="429726"/>
    <lineage>
        <taxon>Bacteria</taxon>
        <taxon>Pseudomonadati</taxon>
        <taxon>Pseudomonadota</taxon>
        <taxon>Alphaproteobacteria</taxon>
        <taxon>Hyphomicrobiales</taxon>
        <taxon>Devosiaceae</taxon>
        <taxon>Devosia</taxon>
    </lineage>
</organism>
<dbReference type="HAMAP" id="MF_02233">
    <property type="entry name" value="UbiV"/>
    <property type="match status" value="1"/>
</dbReference>
<dbReference type="RefSeq" id="WP_386833159.1">
    <property type="nucleotide sequence ID" value="NZ_JBHUNP010000001.1"/>
</dbReference>
<dbReference type="NCBIfam" id="NF011991">
    <property type="entry name" value="PRK15447.1"/>
    <property type="match status" value="1"/>
</dbReference>
<dbReference type="Pfam" id="PF01136">
    <property type="entry name" value="Peptidase_U32"/>
    <property type="match status" value="1"/>
</dbReference>
<evidence type="ECO:0000256" key="1">
    <source>
        <dbReference type="HAMAP-Rule" id="MF_02233"/>
    </source>
</evidence>
<comment type="subunit">
    <text evidence="1">Forms a heterodimer with UbiU.</text>
</comment>
<comment type="cofactor">
    <cofactor evidence="1">
        <name>[4Fe-4S] cluster</name>
        <dbReference type="ChEBI" id="CHEBI:49883"/>
    </cofactor>
</comment>
<evidence type="ECO:0000313" key="3">
    <source>
        <dbReference type="Proteomes" id="UP001597521"/>
    </source>
</evidence>
<comment type="pathway">
    <text evidence="1">Cofactor biosynthesis; ubiquinone biosynthesis.</text>
</comment>
<comment type="function">
    <text evidence="1">Required for O(2)-independent ubiquinone (coenzyme Q) biosynthesis. Together with UbiU, is essential for the C6-hydroxylation reaction in the oxygen-independent ubiquinone biosynthesis pathway.</text>
</comment>
<keyword evidence="1" id="KW-0408">Iron</keyword>
<dbReference type="PANTHER" id="PTHR30217:SF11">
    <property type="entry name" value="UBIQUINONE BIOSYNTHESIS PROTEIN UBIV"/>
    <property type="match status" value="1"/>
</dbReference>
<keyword evidence="3" id="KW-1185">Reference proteome</keyword>
<name>A0ABW5QK14_9HYPH</name>
<dbReference type="InterPro" id="IPR001539">
    <property type="entry name" value="Peptidase_U32"/>
</dbReference>
<keyword evidence="1" id="KW-0479">Metal-binding</keyword>
<gene>
    <name evidence="1" type="primary">ubiV</name>
    <name evidence="2" type="ORF">ACFSX5_09810</name>
</gene>
<feature type="binding site" evidence="1">
    <location>
        <position position="46"/>
    </location>
    <ligand>
        <name>[4Fe-4S] cluster</name>
        <dbReference type="ChEBI" id="CHEBI:49883"/>
    </ligand>
</feature>
<keyword evidence="1" id="KW-0411">Iron-sulfur</keyword>
<keyword evidence="1" id="KW-0004">4Fe-4S</keyword>
<proteinExistence type="inferred from homology"/>
<comment type="caution">
    <text evidence="2">The sequence shown here is derived from an EMBL/GenBank/DDBJ whole genome shotgun (WGS) entry which is preliminary data.</text>
</comment>
<feature type="binding site" evidence="1">
    <location>
        <position position="178"/>
    </location>
    <ligand>
        <name>[4Fe-4S] cluster</name>
        <dbReference type="ChEBI" id="CHEBI:49883"/>
    </ligand>
</feature>
<accession>A0ABW5QK14</accession>
<evidence type="ECO:0000313" key="2">
    <source>
        <dbReference type="EMBL" id="MFD2648085.1"/>
    </source>
</evidence>
<dbReference type="PANTHER" id="PTHR30217">
    <property type="entry name" value="PEPTIDASE U32 FAMILY"/>
    <property type="match status" value="1"/>
</dbReference>
<keyword evidence="1" id="KW-0831">Ubiquinone biosynthesis</keyword>
<dbReference type="InterPro" id="IPR043693">
    <property type="entry name" value="UbiV"/>
</dbReference>
<sequence length="301" mass="32187">MAMTTALKITMGPVPYLWSGERWRDFYYRIADCEHVDAVTLGEVVCSKRSHFIQPHLPGVVDRLSAAGKSVALASIALVTQEREAAQTRRLAAEAALAEANDLSALRLLAGKPHLVGPFVNVYNGATARLLAKRGATRICLGAELPANSIAAIIAGAPDIEYEIIAFGRLPLAISARCAHARAKGHTKDNCQFVCGEEPDGLDVDTLDGQPFLTVNGVQTMSRHCQVLLADMPALARMGITHLRLSPQDCDMAAVAGIYADVRDGRRTAEEGLAALREIYAAAPYSNGFLHGVAGMEWVAA</sequence>
<comment type="similarity">
    <text evidence="1">Belongs to the peptidase U32 family. UbiV subfamily.</text>
</comment>
<feature type="binding site" evidence="1">
    <location>
        <position position="195"/>
    </location>
    <ligand>
        <name>[4Fe-4S] cluster</name>
        <dbReference type="ChEBI" id="CHEBI:49883"/>
    </ligand>
</feature>
<dbReference type="Proteomes" id="UP001597521">
    <property type="component" value="Unassembled WGS sequence"/>
</dbReference>
<dbReference type="EMBL" id="JBHUNP010000001">
    <property type="protein sequence ID" value="MFD2648085.1"/>
    <property type="molecule type" value="Genomic_DNA"/>
</dbReference>
<dbReference type="InterPro" id="IPR051454">
    <property type="entry name" value="RNA/ubiquinone_mod_enzymes"/>
</dbReference>
<reference evidence="3" key="1">
    <citation type="journal article" date="2019" name="Int. J. Syst. Evol. Microbiol.">
        <title>The Global Catalogue of Microorganisms (GCM) 10K type strain sequencing project: providing services to taxonomists for standard genome sequencing and annotation.</title>
        <authorList>
            <consortium name="The Broad Institute Genomics Platform"/>
            <consortium name="The Broad Institute Genome Sequencing Center for Infectious Disease"/>
            <person name="Wu L."/>
            <person name="Ma J."/>
        </authorList>
    </citation>
    <scope>NUCLEOTIDE SEQUENCE [LARGE SCALE GENOMIC DNA]</scope>
    <source>
        <strain evidence="3">CCM 7427</strain>
    </source>
</reference>
<protein>
    <recommendedName>
        <fullName evidence="1">Ubiquinone biosynthesis protein UbiV</fullName>
    </recommendedName>
</protein>
<feature type="binding site" evidence="1">
    <location>
        <position position="191"/>
    </location>
    <ligand>
        <name>[4Fe-4S] cluster</name>
        <dbReference type="ChEBI" id="CHEBI:49883"/>
    </ligand>
</feature>